<sequence>MPNLMKLYYFDTEGYGEVSRLIFKFANVPFEDVRIPKTDWPAMKNEPRFLTQQIPILELANGKILGESKAIQYYLGKLYRFMGKDVFEDAKIQQYVFGLDDNGGAGKAIMLETDLAKKAELAKAFYVNVVVNILQNYTKFLNENGNNGHLVGDKLTVADLALYQALKTFMLFNIPIENEFPILSQFLVNMKEKVAKLSHA</sequence>
<accession>A0AC35TPX6</accession>
<reference evidence="2" key="1">
    <citation type="submission" date="2016-11" db="UniProtKB">
        <authorList>
            <consortium name="WormBaseParasite"/>
        </authorList>
    </citation>
    <scope>IDENTIFICATION</scope>
    <source>
        <strain evidence="2">KR3021</strain>
    </source>
</reference>
<name>A0AC35TPX6_9BILA</name>
<evidence type="ECO:0000313" key="1">
    <source>
        <dbReference type="Proteomes" id="UP000095286"/>
    </source>
</evidence>
<proteinExistence type="predicted"/>
<organism evidence="1 2">
    <name type="scientific">Rhabditophanes sp. KR3021</name>
    <dbReference type="NCBI Taxonomy" id="114890"/>
    <lineage>
        <taxon>Eukaryota</taxon>
        <taxon>Metazoa</taxon>
        <taxon>Ecdysozoa</taxon>
        <taxon>Nematoda</taxon>
        <taxon>Chromadorea</taxon>
        <taxon>Rhabditida</taxon>
        <taxon>Tylenchina</taxon>
        <taxon>Panagrolaimomorpha</taxon>
        <taxon>Strongyloidoidea</taxon>
        <taxon>Alloionematidae</taxon>
        <taxon>Rhabditophanes</taxon>
    </lineage>
</organism>
<dbReference type="Proteomes" id="UP000095286">
    <property type="component" value="Unplaced"/>
</dbReference>
<evidence type="ECO:0000313" key="2">
    <source>
        <dbReference type="WBParaSite" id="RSKR_0000307100.1"/>
    </source>
</evidence>
<dbReference type="WBParaSite" id="RSKR_0000307100.1">
    <property type="protein sequence ID" value="RSKR_0000307100.1"/>
    <property type="gene ID" value="RSKR_0000307100"/>
</dbReference>
<protein>
    <submittedName>
        <fullName evidence="2">Glutathione transferase</fullName>
    </submittedName>
</protein>